<evidence type="ECO:0000313" key="3">
    <source>
        <dbReference type="Proteomes" id="UP000479190"/>
    </source>
</evidence>
<accession>A0A6H5ISP0</accession>
<evidence type="ECO:0000313" key="2">
    <source>
        <dbReference type="EMBL" id="CAB0038644.1"/>
    </source>
</evidence>
<sequence>MLEALVTARKPGGGVGRRSRHGGLCGLATRGGAVAGGPLRRLCSVDLVRGRRRVSVVPPNAPLLWHAAATLPPEPVSMISYVALIMDFFNREQEQNFQELRRQQILNNNANLRYCMRQKTDIDWTNQQERYNIFNTLYRLKERWWYENHLQAYSTSNFLNYQGPGGVLSARAHERMPAAARRAVLYSAARTARDGGSSGGSGEPLLESRPRSGADPSEAEKRRRSAELGVTYTRYTRAAAVERLRVPVRTNPSSVKRVEIEQPYFAEDLAVCLAVKLSFAVPAVGPAVKLRVVAPAVIPAVKLRVVAPAVIPAVKLSLARLEVRERMALAPEELALYWALVKVGDLPFRLFVVVGKLLLPPHVLVDVWAPLGFLPLPEVGELLVLRVELESECVRRTEEYARLALRRAGPGGVLSARAHERMPAAARRAVLYSAARTARDGGSSGGSGEPLLESRPRSGADPSEAEKRRRSAELGVTYSACLIIRDFGVYQGEGHERSRGRGHGSPHRGDADGYGAGRLRIAATLHL</sequence>
<dbReference type="Proteomes" id="UP000479190">
    <property type="component" value="Unassembled WGS sequence"/>
</dbReference>
<organism evidence="2 3">
    <name type="scientific">Trichogramma brassicae</name>
    <dbReference type="NCBI Taxonomy" id="86971"/>
    <lineage>
        <taxon>Eukaryota</taxon>
        <taxon>Metazoa</taxon>
        <taxon>Ecdysozoa</taxon>
        <taxon>Arthropoda</taxon>
        <taxon>Hexapoda</taxon>
        <taxon>Insecta</taxon>
        <taxon>Pterygota</taxon>
        <taxon>Neoptera</taxon>
        <taxon>Endopterygota</taxon>
        <taxon>Hymenoptera</taxon>
        <taxon>Apocrita</taxon>
        <taxon>Proctotrupomorpha</taxon>
        <taxon>Chalcidoidea</taxon>
        <taxon>Trichogrammatidae</taxon>
        <taxon>Trichogramma</taxon>
    </lineage>
</organism>
<evidence type="ECO:0000256" key="1">
    <source>
        <dbReference type="SAM" id="MobiDB-lite"/>
    </source>
</evidence>
<dbReference type="EMBL" id="CADCXV010000919">
    <property type="protein sequence ID" value="CAB0038644.1"/>
    <property type="molecule type" value="Genomic_DNA"/>
</dbReference>
<protein>
    <submittedName>
        <fullName evidence="2">Uncharacterized protein</fullName>
    </submittedName>
</protein>
<feature type="region of interest" description="Disordered" evidence="1">
    <location>
        <begin position="191"/>
        <end position="226"/>
    </location>
</feature>
<keyword evidence="3" id="KW-1185">Reference proteome</keyword>
<dbReference type="AlphaFoldDB" id="A0A6H5ISP0"/>
<reference evidence="2 3" key="1">
    <citation type="submission" date="2020-02" db="EMBL/GenBank/DDBJ databases">
        <authorList>
            <person name="Ferguson B K."/>
        </authorList>
    </citation>
    <scope>NUCLEOTIDE SEQUENCE [LARGE SCALE GENOMIC DNA]</scope>
</reference>
<feature type="region of interest" description="Disordered" evidence="1">
    <location>
        <begin position="436"/>
        <end position="471"/>
    </location>
</feature>
<gene>
    <name evidence="2" type="ORF">TBRA_LOCUS10418</name>
</gene>
<proteinExistence type="predicted"/>
<feature type="region of interest" description="Disordered" evidence="1">
    <location>
        <begin position="493"/>
        <end position="515"/>
    </location>
</feature>
<name>A0A6H5ISP0_9HYME</name>